<dbReference type="HOGENOM" id="CLU_3276953_0_0_9"/>
<proteinExistence type="predicted"/>
<sequence length="41" mass="4900">MSYKKLEKLQTNTHLSYLNGIKGIITLKLNRRKKMEERHGK</sequence>
<dbReference type="EMBL" id="CP000029">
    <property type="protein sequence ID" value="AAW53799.1"/>
    <property type="molecule type" value="Genomic_DNA"/>
</dbReference>
<dbReference type="STRING" id="176279.SERP0464"/>
<dbReference type="KEGG" id="ser:SERP0464"/>
<reference evidence="1 2" key="1">
    <citation type="journal article" date="2005" name="J. Bacteriol.">
        <title>Insights on evolution of virulence and resistance from the complete genome analysis of an early methicillin-resistant Staphylococcus aureus strain and a biofilm-producing methicillin-resistant Staphylococcus epidermidis strain.</title>
        <authorList>
            <person name="Gill S.R."/>
            <person name="Fouts D.E."/>
            <person name="Archer G.L."/>
            <person name="Mongodin E.F."/>
            <person name="Deboy R.T."/>
            <person name="Ravel J."/>
            <person name="Paulsen I.T."/>
            <person name="Kolonay J.F."/>
            <person name="Brinkac L."/>
            <person name="Beanan M."/>
            <person name="Dodson R.J."/>
            <person name="Daugherty S.C."/>
            <person name="Madupu R."/>
            <person name="Angiuoli S.V."/>
            <person name="Durkin A.S."/>
            <person name="Haft D.H."/>
            <person name="Vamathevan J."/>
            <person name="Khouri H."/>
            <person name="Utterback T."/>
            <person name="Lee C."/>
            <person name="Dimitrov G."/>
            <person name="Jiang L."/>
            <person name="Qin H."/>
            <person name="Weidman J."/>
            <person name="Tran K."/>
            <person name="Kang K."/>
            <person name="Hance I.R."/>
            <person name="Nelson K.E."/>
            <person name="Fraser C.M."/>
        </authorList>
    </citation>
    <scope>NUCLEOTIDE SEQUENCE [LARGE SCALE GENOMIC DNA]</scope>
    <source>
        <strain evidence="2">ATCC 35984 / RP62A</strain>
    </source>
</reference>
<protein>
    <submittedName>
        <fullName evidence="1">Uncharacterized protein</fullName>
    </submittedName>
</protein>
<evidence type="ECO:0000313" key="2">
    <source>
        <dbReference type="Proteomes" id="UP000000531"/>
    </source>
</evidence>
<dbReference type="AlphaFoldDB" id="Q5HQT3"/>
<keyword evidence="2" id="KW-1185">Reference proteome</keyword>
<dbReference type="Proteomes" id="UP000000531">
    <property type="component" value="Chromosome"/>
</dbReference>
<evidence type="ECO:0000313" key="1">
    <source>
        <dbReference type="EMBL" id="AAW53799.1"/>
    </source>
</evidence>
<gene>
    <name evidence="1" type="ordered locus">SERP0464</name>
</gene>
<organism evidence="1 2">
    <name type="scientific">Staphylococcus epidermidis (strain ATCC 35984 / DSM 28319 / BCRC 17069 / CCUG 31568 / BM 3577 / RP62A)</name>
    <dbReference type="NCBI Taxonomy" id="176279"/>
    <lineage>
        <taxon>Bacteria</taxon>
        <taxon>Bacillati</taxon>
        <taxon>Bacillota</taxon>
        <taxon>Bacilli</taxon>
        <taxon>Bacillales</taxon>
        <taxon>Staphylococcaceae</taxon>
        <taxon>Staphylococcus</taxon>
    </lineage>
</organism>
<name>Q5HQT3_STAEQ</name>
<accession>Q5HQT3</accession>